<organism evidence="5 6">
    <name type="scientific">Seminibacterium arietis</name>
    <dbReference type="NCBI Taxonomy" id="1173502"/>
    <lineage>
        <taxon>Bacteria</taxon>
        <taxon>Pseudomonadati</taxon>
        <taxon>Pseudomonadota</taxon>
        <taxon>Gammaproteobacteria</taxon>
        <taxon>Pasteurellales</taxon>
        <taxon>Pasteurellaceae</taxon>
        <taxon>Seminibacterium</taxon>
    </lineage>
</organism>
<dbReference type="InterPro" id="IPR016163">
    <property type="entry name" value="Ald_DH_C"/>
</dbReference>
<dbReference type="InterPro" id="IPR016160">
    <property type="entry name" value="Ald_DH_CS_CYS"/>
</dbReference>
<dbReference type="Gene3D" id="3.40.309.10">
    <property type="entry name" value="Aldehyde Dehydrogenase, Chain A, domain 2"/>
    <property type="match status" value="1"/>
</dbReference>
<dbReference type="RefSeq" id="WP_380819758.1">
    <property type="nucleotide sequence ID" value="NZ_JBHTJN010000009.1"/>
</dbReference>
<dbReference type="PANTHER" id="PTHR43866:SF4">
    <property type="entry name" value="MALONATE-SEMIALDEHYDE DEHYDROGENASE"/>
    <property type="match status" value="1"/>
</dbReference>
<dbReference type="PROSITE" id="PS00070">
    <property type="entry name" value="ALDEHYDE_DEHYDR_CYS"/>
    <property type="match status" value="1"/>
</dbReference>
<protein>
    <recommendedName>
        <fullName evidence="1">methylmalonate-semialdehyde dehydrogenase (CoA acylating)</fullName>
        <ecNumber evidence="1">1.2.1.27</ecNumber>
    </recommendedName>
</protein>
<dbReference type="EC" id="1.2.1.27" evidence="1"/>
<comment type="caution">
    <text evidence="5">The sequence shown here is derived from an EMBL/GenBank/DDBJ whole genome shotgun (WGS) entry which is preliminary data.</text>
</comment>
<evidence type="ECO:0000256" key="1">
    <source>
        <dbReference type="ARBA" id="ARBA00013048"/>
    </source>
</evidence>
<feature type="domain" description="Aldehyde dehydrogenase" evidence="4">
    <location>
        <begin position="14"/>
        <end position="483"/>
    </location>
</feature>
<dbReference type="InterPro" id="IPR016162">
    <property type="entry name" value="Ald_DH_N"/>
</dbReference>
<sequence>MNQFVQNFINGATVESQSQRIISVFNPATGEETKKVKLSTVTEVDSAITAADVAFKSWSQQSPLRRARILFKFKELLEANFDELARLISTEHGKVYSDAVGELTRGLEVVEFATGIPHLQKGEFSSNAGRGIDIHSIQQPLGVVAGITPFNFPAMVPMWMFPVALACGNTFVLKPSEKDPSVSIRLAELLKEAGLPDGVFNVVQGDKEAVDVLLTDPRIQAVSFVGSTAIAQYIYEKGSANGKRVQALGGAKNHALVMPDADIQNTVNSLLGAAFGAAGERCMALSVAVIIGNELADKIVEQLIPKVKALKIGAGLLPKEQVENDMGPVISKEHKAKIENYIEQGVVQGAKLCVDGRGYKVEGYENGYFVGGTLFDHVTPEMTIWKDEIFGPVLAIVRVKNYEEGIALINSHQYGNGSAIFTSDGDSARQFSQDVQAGMVGVNIPIPVPMAFHCFGGWKASIFGPLNVYGTDGVRFYTRMKTITTRWPNSSVRSTAAFNFPTL</sequence>
<evidence type="ECO:0000313" key="6">
    <source>
        <dbReference type="Proteomes" id="UP001596996"/>
    </source>
</evidence>
<name>A0ABW3I803_9PAST</name>
<dbReference type="Gene3D" id="3.40.605.10">
    <property type="entry name" value="Aldehyde Dehydrogenase, Chain A, domain 1"/>
    <property type="match status" value="1"/>
</dbReference>
<keyword evidence="6" id="KW-1185">Reference proteome</keyword>
<dbReference type="NCBIfam" id="TIGR01722">
    <property type="entry name" value="MMSDH"/>
    <property type="match status" value="1"/>
</dbReference>
<accession>A0ABW3I803</accession>
<dbReference type="Proteomes" id="UP001596996">
    <property type="component" value="Unassembled WGS sequence"/>
</dbReference>
<gene>
    <name evidence="5" type="ORF">ACFQ02_04280</name>
</gene>
<dbReference type="CDD" id="cd07085">
    <property type="entry name" value="ALDH_F6_MMSDH"/>
    <property type="match status" value="1"/>
</dbReference>
<evidence type="ECO:0000256" key="2">
    <source>
        <dbReference type="ARBA" id="ARBA00023002"/>
    </source>
</evidence>
<keyword evidence="3" id="KW-0520">NAD</keyword>
<dbReference type="InterPro" id="IPR010061">
    <property type="entry name" value="MeMal-semiAld_DH"/>
</dbReference>
<evidence type="ECO:0000256" key="3">
    <source>
        <dbReference type="ARBA" id="ARBA00023027"/>
    </source>
</evidence>
<evidence type="ECO:0000313" key="5">
    <source>
        <dbReference type="EMBL" id="MFD0966070.1"/>
    </source>
</evidence>
<dbReference type="InterPro" id="IPR016161">
    <property type="entry name" value="Ald_DH/histidinol_DH"/>
</dbReference>
<dbReference type="InterPro" id="IPR015590">
    <property type="entry name" value="Aldehyde_DH_dom"/>
</dbReference>
<evidence type="ECO:0000259" key="4">
    <source>
        <dbReference type="Pfam" id="PF00171"/>
    </source>
</evidence>
<reference evidence="6" key="1">
    <citation type="journal article" date="2019" name="Int. J. Syst. Evol. Microbiol.">
        <title>The Global Catalogue of Microorganisms (GCM) 10K type strain sequencing project: providing services to taxonomists for standard genome sequencing and annotation.</title>
        <authorList>
            <consortium name="The Broad Institute Genomics Platform"/>
            <consortium name="The Broad Institute Genome Sequencing Center for Infectious Disease"/>
            <person name="Wu L."/>
            <person name="Ma J."/>
        </authorList>
    </citation>
    <scope>NUCLEOTIDE SEQUENCE [LARGE SCALE GENOMIC DNA]</scope>
    <source>
        <strain evidence="6">CCUG 61707</strain>
    </source>
</reference>
<keyword evidence="2 5" id="KW-0560">Oxidoreductase</keyword>
<dbReference type="PANTHER" id="PTHR43866">
    <property type="entry name" value="MALONATE-SEMIALDEHYDE DEHYDROGENASE"/>
    <property type="match status" value="1"/>
</dbReference>
<dbReference type="SUPFAM" id="SSF53720">
    <property type="entry name" value="ALDH-like"/>
    <property type="match status" value="1"/>
</dbReference>
<dbReference type="Pfam" id="PF00171">
    <property type="entry name" value="Aldedh"/>
    <property type="match status" value="1"/>
</dbReference>
<dbReference type="GO" id="GO:0016491">
    <property type="term" value="F:oxidoreductase activity"/>
    <property type="evidence" value="ECO:0007669"/>
    <property type="project" value="UniProtKB-KW"/>
</dbReference>
<proteinExistence type="predicted"/>
<dbReference type="EMBL" id="JBHTJN010000009">
    <property type="protein sequence ID" value="MFD0966070.1"/>
    <property type="molecule type" value="Genomic_DNA"/>
</dbReference>